<reference evidence="2 3" key="1">
    <citation type="journal article" date="2024" name="Int. J. Mol. Sci.">
        <title>Exploration of Alicyclobacillus spp. Genome in Search of Antibiotic Resistance.</title>
        <authorList>
            <person name="Bucka-Kolendo J."/>
            <person name="Kiousi D.E."/>
            <person name="Dekowska A."/>
            <person name="Mikolajczuk-Szczyrba A."/>
            <person name="Karadedos D.M."/>
            <person name="Michael P."/>
            <person name="Galanis A."/>
            <person name="Sokolowska B."/>
        </authorList>
    </citation>
    <scope>NUCLEOTIDE SEQUENCE [LARGE SCALE GENOMIC DNA]</scope>
    <source>
        <strain evidence="2 3">KKP 3000</strain>
    </source>
</reference>
<protein>
    <submittedName>
        <fullName evidence="2">MBL fold metallo-hydrolase</fullName>
    </submittedName>
</protein>
<dbReference type="SMART" id="SM00849">
    <property type="entry name" value="Lactamase_B"/>
    <property type="match status" value="1"/>
</dbReference>
<evidence type="ECO:0000313" key="3">
    <source>
        <dbReference type="Proteomes" id="UP001579974"/>
    </source>
</evidence>
<sequence>MVRLIGDLHVVAGSSLTHPWDASAYFIAGDEPVLIDCGSVRGYPKLKENLRQLGYEPKDIRKVIATHGHWDHVSGLAELRKESDAQFYIHADDKQAVETGDFDLTAAFLYNESFPPIKFDQTLADGDTLKLGRYEFQVMHTPGHSPGSICLYGLVEGMRLLIAGDTLWGGFHPRVHSSLEAWAVSLDRLLELDFEVTTWGHGAPSLIYEAKEKAFEARQQLGVYFNPWFKPFHTQFKY</sequence>
<dbReference type="RefSeq" id="WP_275472725.1">
    <property type="nucleotide sequence ID" value="NZ_CP162940.1"/>
</dbReference>
<evidence type="ECO:0000313" key="2">
    <source>
        <dbReference type="EMBL" id="MFB5189130.1"/>
    </source>
</evidence>
<keyword evidence="3" id="KW-1185">Reference proteome</keyword>
<proteinExistence type="predicted"/>
<dbReference type="SUPFAM" id="SSF56281">
    <property type="entry name" value="Metallo-hydrolase/oxidoreductase"/>
    <property type="match status" value="1"/>
</dbReference>
<dbReference type="PANTHER" id="PTHR42951">
    <property type="entry name" value="METALLO-BETA-LACTAMASE DOMAIN-CONTAINING"/>
    <property type="match status" value="1"/>
</dbReference>
<gene>
    <name evidence="2" type="ORF">KKP3000_002129</name>
</gene>
<organism evidence="2 3">
    <name type="scientific">Alicyclobacillus fastidiosus</name>
    <dbReference type="NCBI Taxonomy" id="392011"/>
    <lineage>
        <taxon>Bacteria</taxon>
        <taxon>Bacillati</taxon>
        <taxon>Bacillota</taxon>
        <taxon>Bacilli</taxon>
        <taxon>Bacillales</taxon>
        <taxon>Alicyclobacillaceae</taxon>
        <taxon>Alicyclobacillus</taxon>
    </lineage>
</organism>
<dbReference type="Pfam" id="PF00753">
    <property type="entry name" value="Lactamase_B"/>
    <property type="match status" value="1"/>
</dbReference>
<comment type="caution">
    <text evidence="2">The sequence shown here is derived from an EMBL/GenBank/DDBJ whole genome shotgun (WGS) entry which is preliminary data.</text>
</comment>
<dbReference type="InterPro" id="IPR050855">
    <property type="entry name" value="NDM-1-like"/>
</dbReference>
<dbReference type="CDD" id="cd07721">
    <property type="entry name" value="yflN-like_MBL-fold"/>
    <property type="match status" value="1"/>
</dbReference>
<accession>A0ABV5AA43</accession>
<name>A0ABV5AA43_9BACL</name>
<evidence type="ECO:0000259" key="1">
    <source>
        <dbReference type="SMART" id="SM00849"/>
    </source>
</evidence>
<dbReference type="EMBL" id="JBDXSU010000002">
    <property type="protein sequence ID" value="MFB5189130.1"/>
    <property type="molecule type" value="Genomic_DNA"/>
</dbReference>
<dbReference type="Proteomes" id="UP001579974">
    <property type="component" value="Unassembled WGS sequence"/>
</dbReference>
<dbReference type="Gene3D" id="3.60.15.10">
    <property type="entry name" value="Ribonuclease Z/Hydroxyacylglutathione hydrolase-like"/>
    <property type="match status" value="1"/>
</dbReference>
<feature type="domain" description="Metallo-beta-lactamase" evidence="1">
    <location>
        <begin position="21"/>
        <end position="201"/>
    </location>
</feature>
<dbReference type="InterPro" id="IPR001279">
    <property type="entry name" value="Metallo-B-lactamas"/>
</dbReference>
<dbReference type="InterPro" id="IPR036866">
    <property type="entry name" value="RibonucZ/Hydroxyglut_hydro"/>
</dbReference>